<dbReference type="SUPFAM" id="SSF51120">
    <property type="entry name" value="beta-Roll"/>
    <property type="match status" value="4"/>
</dbReference>
<evidence type="ECO:0000256" key="1">
    <source>
        <dbReference type="ARBA" id="ARBA00004613"/>
    </source>
</evidence>
<evidence type="ECO:0000313" key="3">
    <source>
        <dbReference type="EMBL" id="WYK19517.1"/>
    </source>
</evidence>
<dbReference type="RefSeq" id="WP_317056213.1">
    <property type="nucleotide sequence ID" value="NZ_CP146606.1"/>
</dbReference>
<sequence length="842" mass="88150">MDAYGSGEVSVLYINHERRVFPSSDQAVAGFSDAQIILHNGQQWLSASSADADEIFSWQVSDTTSQMQTTDVAGGPGLSTQRALQSGSLDGQDVLWSFGSNDQGFTAYTVNQSGGLDPVLNGGLGQGAILSLVHDISGPQDLIYTTTRERGEIDIWQRTGAGITLWQNLPTAQSPSGFDNLLLAQAQIGSNLFILSVSSASSTINSYAKDSLNGLVLRDTIGSQNGFGVAAPSAIEVIEFQGETYAIVAASGTSSISVLNISATGMIEARDQVIDDLNSRFAGTSELEIVSAGTQVFVLASGQDDGVSLFTLLPGGRLVHLESREGTQDAPIDDLTSLTALYEDGILHLYTTSEAASAIDAWTVNVDPGLVSHAPSTGGTLTGSSQNDILVGSDSADHLNGSIGRDILYDGGGFDTLTGGAGEDIFILSADGVRDRINGFEVGLDRIDLTSWGRIYSKSSLQFQELSNGIRITFGDERLDVISSAFTTITEDMLSDTDLLGLGHVDVGLWVESEIWQGTEGDDVYNGNLAGDALSGLGGADILSGGGGNDTLNGGAGADILNGGDGIDTADYTGSLGSLRVDLMFASVNTNIAAGDSYVSIENVIGSQGQDNLRGTLDDNLLQGMRNVDYLYGRRGEDTLMGGIGDDVLFGGVDGDVLDGGPNRDRAQYSESLTAVTVDLMNPSVNTGEATGDIFVDIEDLAGSVFGDDLFGDAGVNRLFGREGADRLYGRAGDDYLNGGAHSDRLDGGAGNDVMRGGTHSDTFVFNGGADVVEDFNLAHADKIAIERAFVPAVDGLTAQEIVTNYATVGNGSLFLDFGDGDRLTLLNYSDMDELSNYLFSF</sequence>
<keyword evidence="2" id="KW-0964">Secreted</keyword>
<dbReference type="PANTHER" id="PTHR38340:SF1">
    <property type="entry name" value="S-LAYER PROTEIN"/>
    <property type="match status" value="1"/>
</dbReference>
<dbReference type="Pfam" id="PF00353">
    <property type="entry name" value="HemolysinCabind"/>
    <property type="match status" value="4"/>
</dbReference>
<evidence type="ECO:0000256" key="2">
    <source>
        <dbReference type="ARBA" id="ARBA00022525"/>
    </source>
</evidence>
<reference evidence="3 4" key="1">
    <citation type="submission" date="2024-02" db="EMBL/GenBank/DDBJ databases">
        <title>Roseovarius strain W115 nov., isolated from a marine algae.</title>
        <authorList>
            <person name="Lee M.W."/>
            <person name="Lee J.K."/>
            <person name="Kim J.M."/>
            <person name="Choi D.G."/>
            <person name="Baek J.H."/>
            <person name="Bayburt H."/>
            <person name="Jung J.J."/>
            <person name="Han D.M."/>
            <person name="Jeon C.O."/>
        </authorList>
    </citation>
    <scope>NUCLEOTIDE SEQUENCE [LARGE SCALE GENOMIC DNA]</scope>
    <source>
        <strain evidence="3 4">W115</strain>
    </source>
</reference>
<dbReference type="InterPro" id="IPR018511">
    <property type="entry name" value="Hemolysin-typ_Ca-bd_CS"/>
</dbReference>
<dbReference type="PANTHER" id="PTHR38340">
    <property type="entry name" value="S-LAYER PROTEIN"/>
    <property type="match status" value="1"/>
</dbReference>
<dbReference type="InterPro" id="IPR001343">
    <property type="entry name" value="Hemolysn_Ca-bd"/>
</dbReference>
<comment type="subcellular location">
    <subcellularLocation>
        <location evidence="1">Secreted</location>
    </subcellularLocation>
</comment>
<dbReference type="InterPro" id="IPR050557">
    <property type="entry name" value="RTX_toxin/Mannuronan_C5-epim"/>
</dbReference>
<dbReference type="Proteomes" id="UP001281305">
    <property type="component" value="Chromosome"/>
</dbReference>
<dbReference type="PROSITE" id="PS00330">
    <property type="entry name" value="HEMOLYSIN_CALCIUM"/>
    <property type="match status" value="6"/>
</dbReference>
<evidence type="ECO:0000313" key="4">
    <source>
        <dbReference type="Proteomes" id="UP001281305"/>
    </source>
</evidence>
<gene>
    <name evidence="3" type="ORF">RZS32_006545</name>
</gene>
<organism evidence="3 4">
    <name type="scientific">Roseovarius rhodophyticola</name>
    <dbReference type="NCBI Taxonomy" id="3080827"/>
    <lineage>
        <taxon>Bacteria</taxon>
        <taxon>Pseudomonadati</taxon>
        <taxon>Pseudomonadota</taxon>
        <taxon>Alphaproteobacteria</taxon>
        <taxon>Rhodobacterales</taxon>
        <taxon>Roseobacteraceae</taxon>
        <taxon>Roseovarius</taxon>
    </lineage>
</organism>
<dbReference type="EMBL" id="CP146606">
    <property type="protein sequence ID" value="WYK19517.1"/>
    <property type="molecule type" value="Genomic_DNA"/>
</dbReference>
<name>A0ABZ2TIJ0_9RHOB</name>
<dbReference type="PRINTS" id="PR00313">
    <property type="entry name" value="CABNDNGRPT"/>
</dbReference>
<keyword evidence="4" id="KW-1185">Reference proteome</keyword>
<dbReference type="Gene3D" id="2.150.10.10">
    <property type="entry name" value="Serralysin-like metalloprotease, C-terminal"/>
    <property type="match status" value="3"/>
</dbReference>
<protein>
    <submittedName>
        <fullName evidence="3">Calcium-binding protein</fullName>
    </submittedName>
</protein>
<dbReference type="InterPro" id="IPR011049">
    <property type="entry name" value="Serralysin-like_metalloprot_C"/>
</dbReference>
<accession>A0ABZ2TIJ0</accession>
<proteinExistence type="predicted"/>